<name>A0A165KSJ9_EXIGL</name>
<feature type="signal peptide" evidence="1">
    <location>
        <begin position="1"/>
        <end position="20"/>
    </location>
</feature>
<reference evidence="3 4" key="1">
    <citation type="journal article" date="2016" name="Mol. Biol. Evol.">
        <title>Comparative Genomics of Early-Diverging Mushroom-Forming Fungi Provides Insights into the Origins of Lignocellulose Decay Capabilities.</title>
        <authorList>
            <person name="Nagy L.G."/>
            <person name="Riley R."/>
            <person name="Tritt A."/>
            <person name="Adam C."/>
            <person name="Daum C."/>
            <person name="Floudas D."/>
            <person name="Sun H."/>
            <person name="Yadav J.S."/>
            <person name="Pangilinan J."/>
            <person name="Larsson K.H."/>
            <person name="Matsuura K."/>
            <person name="Barry K."/>
            <person name="Labutti K."/>
            <person name="Kuo R."/>
            <person name="Ohm R.A."/>
            <person name="Bhattacharya S.S."/>
            <person name="Shirouzu T."/>
            <person name="Yoshinaga Y."/>
            <person name="Martin F.M."/>
            <person name="Grigoriev I.V."/>
            <person name="Hibbett D.S."/>
        </authorList>
    </citation>
    <scope>NUCLEOTIDE SEQUENCE [LARGE SCALE GENOMIC DNA]</scope>
    <source>
        <strain evidence="3 4">HHB12029</strain>
    </source>
</reference>
<dbReference type="Proteomes" id="UP000077266">
    <property type="component" value="Unassembled WGS sequence"/>
</dbReference>
<dbReference type="AlphaFoldDB" id="A0A165KSJ9"/>
<dbReference type="STRING" id="1314781.A0A165KSJ9"/>
<dbReference type="InParanoid" id="A0A165KSJ9"/>
<feature type="chain" id="PRO_5007861185" description="LysM domain-containing protein" evidence="1">
    <location>
        <begin position="21"/>
        <end position="154"/>
    </location>
</feature>
<dbReference type="Gene3D" id="3.10.350.10">
    <property type="entry name" value="LysM domain"/>
    <property type="match status" value="1"/>
</dbReference>
<evidence type="ECO:0000313" key="3">
    <source>
        <dbReference type="EMBL" id="KZV96808.1"/>
    </source>
</evidence>
<dbReference type="OrthoDB" id="5985073at2759"/>
<evidence type="ECO:0000256" key="1">
    <source>
        <dbReference type="SAM" id="SignalP"/>
    </source>
</evidence>
<protein>
    <recommendedName>
        <fullName evidence="2">LysM domain-containing protein</fullName>
    </recommendedName>
</protein>
<dbReference type="Pfam" id="PF01476">
    <property type="entry name" value="LysM"/>
    <property type="match status" value="1"/>
</dbReference>
<accession>A0A165KSJ9</accession>
<gene>
    <name evidence="3" type="ORF">EXIGLDRAFT_765043</name>
</gene>
<dbReference type="EMBL" id="KV425938">
    <property type="protein sequence ID" value="KZV96808.1"/>
    <property type="molecule type" value="Genomic_DNA"/>
</dbReference>
<proteinExistence type="predicted"/>
<dbReference type="InterPro" id="IPR036779">
    <property type="entry name" value="LysM_dom_sf"/>
</dbReference>
<evidence type="ECO:0000259" key="2">
    <source>
        <dbReference type="PROSITE" id="PS51782"/>
    </source>
</evidence>
<dbReference type="PROSITE" id="PS51782">
    <property type="entry name" value="LYSM"/>
    <property type="match status" value="1"/>
</dbReference>
<sequence length="154" mass="16554">MRSAGILIAFASSFVLSAWASGPRTECVYLYNAKTGETCASVGASTGTSVAAIKSINPGIDCDAPFTASTTPVCCRQYTPTCAAWEIATQPTCDYLLPKWHLSKAQFVKNNNDVDDKCGLVVGKEYCATTDSCEVQPAECCRLFPTSQYCDYVQ</sequence>
<keyword evidence="4" id="KW-1185">Reference proteome</keyword>
<evidence type="ECO:0000313" key="4">
    <source>
        <dbReference type="Proteomes" id="UP000077266"/>
    </source>
</evidence>
<feature type="domain" description="LysM" evidence="2">
    <location>
        <begin position="29"/>
        <end position="73"/>
    </location>
</feature>
<keyword evidence="1" id="KW-0732">Signal</keyword>
<dbReference type="CDD" id="cd00118">
    <property type="entry name" value="LysM"/>
    <property type="match status" value="1"/>
</dbReference>
<dbReference type="InterPro" id="IPR018392">
    <property type="entry name" value="LysM"/>
</dbReference>
<organism evidence="3 4">
    <name type="scientific">Exidia glandulosa HHB12029</name>
    <dbReference type="NCBI Taxonomy" id="1314781"/>
    <lineage>
        <taxon>Eukaryota</taxon>
        <taxon>Fungi</taxon>
        <taxon>Dikarya</taxon>
        <taxon>Basidiomycota</taxon>
        <taxon>Agaricomycotina</taxon>
        <taxon>Agaricomycetes</taxon>
        <taxon>Auriculariales</taxon>
        <taxon>Exidiaceae</taxon>
        <taxon>Exidia</taxon>
    </lineage>
</organism>